<keyword evidence="4" id="KW-0732">Signal</keyword>
<evidence type="ECO:0000256" key="3">
    <source>
        <dbReference type="ARBA" id="ARBA00022679"/>
    </source>
</evidence>
<feature type="signal peptide" evidence="4">
    <location>
        <begin position="1"/>
        <end position="18"/>
    </location>
</feature>
<dbReference type="Pfam" id="PF05637">
    <property type="entry name" value="Glyco_transf_34"/>
    <property type="match status" value="1"/>
</dbReference>
<dbReference type="PANTHER" id="PTHR31306">
    <property type="entry name" value="ALPHA-1,6-MANNOSYLTRANSFERASE MNN11-RELATED"/>
    <property type="match status" value="1"/>
</dbReference>
<sequence>MSLLRLVIGVPAFGGVAAISSCRGFGRRLEQRLFSLSLPARPVHPEAMHPGLRQESGVIYRDFSNAVRSWKGGAILRQAGMQSRFAAEAERWVQQAFSEPSPPPVPSATNESANGTALVAPTTSCVAQLYSYLMTRIDARPDSFLSLPEDALSPRGDTLGKVAGPVLLSGGDRNAAMLDQVVANHARFARAHGYAHWWHKGSLVAARGWQPYWHKVEQLRLATRRFRNASAFVWVDDDIVLTNLRDGDRFAQALRRSPASLLVTRDPSSKHAEVNTGIIILRNTKRGRAVLEALWSRADQWRADGTSLSTDGQASCLHEQQALEEMLQSGEWASEIGVLEQRAPGAWNLNTFLRWSHYDAEREADRRYEEDSRAGAWAHGDFAGHCSGLSQLRRAMCMGALLGNVVVA</sequence>
<accession>A0A0D3J947</accession>
<name>A0A0D3J947_EMIH1</name>
<evidence type="ECO:0000313" key="5">
    <source>
        <dbReference type="EnsemblProtists" id="EOD20032"/>
    </source>
</evidence>
<reference evidence="6" key="1">
    <citation type="journal article" date="2013" name="Nature">
        <title>Pan genome of the phytoplankton Emiliania underpins its global distribution.</title>
        <authorList>
            <person name="Read B.A."/>
            <person name="Kegel J."/>
            <person name="Klute M.J."/>
            <person name="Kuo A."/>
            <person name="Lefebvre S.C."/>
            <person name="Maumus F."/>
            <person name="Mayer C."/>
            <person name="Miller J."/>
            <person name="Monier A."/>
            <person name="Salamov A."/>
            <person name="Young J."/>
            <person name="Aguilar M."/>
            <person name="Claverie J.M."/>
            <person name="Frickenhaus S."/>
            <person name="Gonzalez K."/>
            <person name="Herman E.K."/>
            <person name="Lin Y.C."/>
            <person name="Napier J."/>
            <person name="Ogata H."/>
            <person name="Sarno A.F."/>
            <person name="Shmutz J."/>
            <person name="Schroeder D."/>
            <person name="de Vargas C."/>
            <person name="Verret F."/>
            <person name="von Dassow P."/>
            <person name="Valentin K."/>
            <person name="Van de Peer Y."/>
            <person name="Wheeler G."/>
            <person name="Dacks J.B."/>
            <person name="Delwiche C.F."/>
            <person name="Dyhrman S.T."/>
            <person name="Glockner G."/>
            <person name="John U."/>
            <person name="Richards T."/>
            <person name="Worden A.Z."/>
            <person name="Zhang X."/>
            <person name="Grigoriev I.V."/>
            <person name="Allen A.E."/>
            <person name="Bidle K."/>
            <person name="Borodovsky M."/>
            <person name="Bowler C."/>
            <person name="Brownlee C."/>
            <person name="Cock J.M."/>
            <person name="Elias M."/>
            <person name="Gladyshev V.N."/>
            <person name="Groth M."/>
            <person name="Guda C."/>
            <person name="Hadaegh A."/>
            <person name="Iglesias-Rodriguez M.D."/>
            <person name="Jenkins J."/>
            <person name="Jones B.M."/>
            <person name="Lawson T."/>
            <person name="Leese F."/>
            <person name="Lindquist E."/>
            <person name="Lobanov A."/>
            <person name="Lomsadze A."/>
            <person name="Malik S.B."/>
            <person name="Marsh M.E."/>
            <person name="Mackinder L."/>
            <person name="Mock T."/>
            <person name="Mueller-Roeber B."/>
            <person name="Pagarete A."/>
            <person name="Parker M."/>
            <person name="Probert I."/>
            <person name="Quesneville H."/>
            <person name="Raines C."/>
            <person name="Rensing S.A."/>
            <person name="Riano-Pachon D.M."/>
            <person name="Richier S."/>
            <person name="Rokitta S."/>
            <person name="Shiraiwa Y."/>
            <person name="Soanes D.M."/>
            <person name="van der Giezen M."/>
            <person name="Wahlund T.M."/>
            <person name="Williams B."/>
            <person name="Wilson W."/>
            <person name="Wolfe G."/>
            <person name="Wurch L.L."/>
        </authorList>
    </citation>
    <scope>NUCLEOTIDE SEQUENCE</scope>
</reference>
<organism evidence="5 6">
    <name type="scientific">Emiliania huxleyi (strain CCMP1516)</name>
    <dbReference type="NCBI Taxonomy" id="280463"/>
    <lineage>
        <taxon>Eukaryota</taxon>
        <taxon>Haptista</taxon>
        <taxon>Haptophyta</taxon>
        <taxon>Prymnesiophyceae</taxon>
        <taxon>Isochrysidales</taxon>
        <taxon>Noelaerhabdaceae</taxon>
        <taxon>Emiliania</taxon>
    </lineage>
</organism>
<keyword evidence="2" id="KW-0328">Glycosyltransferase</keyword>
<dbReference type="GO" id="GO:0000139">
    <property type="term" value="C:Golgi membrane"/>
    <property type="evidence" value="ECO:0007669"/>
    <property type="project" value="TreeGrafter"/>
</dbReference>
<dbReference type="AlphaFoldDB" id="A0A0D3J947"/>
<dbReference type="KEGG" id="ehx:EMIHUDRAFT_435973"/>
<comment type="similarity">
    <text evidence="1">Belongs to the glycosyltransferase 34 family.</text>
</comment>
<dbReference type="HOGENOM" id="CLU_675159_0_0_1"/>
<keyword evidence="3" id="KW-0808">Transferase</keyword>
<dbReference type="RefSeq" id="XP_005772461.1">
    <property type="nucleotide sequence ID" value="XM_005772404.1"/>
</dbReference>
<evidence type="ECO:0000313" key="6">
    <source>
        <dbReference type="Proteomes" id="UP000013827"/>
    </source>
</evidence>
<dbReference type="GO" id="GO:0006487">
    <property type="term" value="P:protein N-linked glycosylation"/>
    <property type="evidence" value="ECO:0007669"/>
    <property type="project" value="TreeGrafter"/>
</dbReference>
<evidence type="ECO:0000256" key="4">
    <source>
        <dbReference type="SAM" id="SignalP"/>
    </source>
</evidence>
<reference evidence="5" key="2">
    <citation type="submission" date="2024-10" db="UniProtKB">
        <authorList>
            <consortium name="EnsemblProtists"/>
        </authorList>
    </citation>
    <scope>IDENTIFICATION</scope>
</reference>
<dbReference type="InterPro" id="IPR008630">
    <property type="entry name" value="Glyco_trans_34"/>
</dbReference>
<protein>
    <submittedName>
        <fullName evidence="5">Uncharacterized protein</fullName>
    </submittedName>
</protein>
<dbReference type="GeneID" id="17265530"/>
<dbReference type="GO" id="GO:0016757">
    <property type="term" value="F:glycosyltransferase activity"/>
    <property type="evidence" value="ECO:0007669"/>
    <property type="project" value="UniProtKB-KW"/>
</dbReference>
<dbReference type="EnsemblProtists" id="EOD20032">
    <property type="protein sequence ID" value="EOD20032"/>
    <property type="gene ID" value="EMIHUDRAFT_435973"/>
</dbReference>
<evidence type="ECO:0000256" key="1">
    <source>
        <dbReference type="ARBA" id="ARBA00005664"/>
    </source>
</evidence>
<dbReference type="Gene3D" id="3.90.550.10">
    <property type="entry name" value="Spore Coat Polysaccharide Biosynthesis Protein SpsA, Chain A"/>
    <property type="match status" value="1"/>
</dbReference>
<keyword evidence="6" id="KW-1185">Reference proteome</keyword>
<dbReference type="Proteomes" id="UP000013827">
    <property type="component" value="Unassembled WGS sequence"/>
</dbReference>
<dbReference type="PaxDb" id="2903-EOD20032"/>
<proteinExistence type="inferred from homology"/>
<dbReference type="PANTHER" id="PTHR31306:SF4">
    <property type="entry name" value="ALPHA-1,2-GALACTOSYLTRANSFERASE"/>
    <property type="match status" value="1"/>
</dbReference>
<dbReference type="InterPro" id="IPR029044">
    <property type="entry name" value="Nucleotide-diphossugar_trans"/>
</dbReference>
<feature type="chain" id="PRO_5044216201" evidence="4">
    <location>
        <begin position="19"/>
        <end position="408"/>
    </location>
</feature>
<dbReference type="PROSITE" id="PS51257">
    <property type="entry name" value="PROKAR_LIPOPROTEIN"/>
    <property type="match status" value="1"/>
</dbReference>
<evidence type="ECO:0000256" key="2">
    <source>
        <dbReference type="ARBA" id="ARBA00022676"/>
    </source>
</evidence>